<protein>
    <submittedName>
        <fullName evidence="2">Uncharacterized protein</fullName>
    </submittedName>
</protein>
<evidence type="ECO:0000313" key="2">
    <source>
        <dbReference type="EMBL" id="KAF2294370.1"/>
    </source>
</evidence>
<dbReference type="AlphaFoldDB" id="A0A6A6KZ80"/>
<evidence type="ECO:0000256" key="1">
    <source>
        <dbReference type="SAM" id="MobiDB-lite"/>
    </source>
</evidence>
<feature type="compositionally biased region" description="Basic and acidic residues" evidence="1">
    <location>
        <begin position="92"/>
        <end position="112"/>
    </location>
</feature>
<keyword evidence="3" id="KW-1185">Reference proteome</keyword>
<evidence type="ECO:0000313" key="3">
    <source>
        <dbReference type="Proteomes" id="UP000467840"/>
    </source>
</evidence>
<feature type="region of interest" description="Disordered" evidence="1">
    <location>
        <begin position="85"/>
        <end position="114"/>
    </location>
</feature>
<feature type="region of interest" description="Disordered" evidence="1">
    <location>
        <begin position="127"/>
        <end position="156"/>
    </location>
</feature>
<dbReference type="EMBL" id="JAAGAX010000013">
    <property type="protein sequence ID" value="KAF2294370.1"/>
    <property type="molecule type" value="Genomic_DNA"/>
</dbReference>
<dbReference type="PANTHER" id="PTHR33526">
    <property type="entry name" value="OS07G0123800 PROTEIN"/>
    <property type="match status" value="1"/>
</dbReference>
<dbReference type="PANTHER" id="PTHR33526:SF20">
    <property type="entry name" value="VQ DOMAIN-CONTAINING PROTEIN"/>
    <property type="match status" value="1"/>
</dbReference>
<sequence>MGHVIQVQGKATFLKHPNPGLGRENMREEAKKQCMLMKIVSAPIKVLSKTTDLYGSCMGDCALQVGSGDAVFCPVPQMNLPRSFSVSSSSMRNDKDVRMKLQKSNSERRRPSSEVVGLNIHVQKHVKARKSTSNGMAMKRSLGKLGTIDEENPLLR</sequence>
<organism evidence="2 3">
    <name type="scientific">Hevea brasiliensis</name>
    <name type="common">Para rubber tree</name>
    <name type="synonym">Siphonia brasiliensis</name>
    <dbReference type="NCBI Taxonomy" id="3981"/>
    <lineage>
        <taxon>Eukaryota</taxon>
        <taxon>Viridiplantae</taxon>
        <taxon>Streptophyta</taxon>
        <taxon>Embryophyta</taxon>
        <taxon>Tracheophyta</taxon>
        <taxon>Spermatophyta</taxon>
        <taxon>Magnoliopsida</taxon>
        <taxon>eudicotyledons</taxon>
        <taxon>Gunneridae</taxon>
        <taxon>Pentapetalae</taxon>
        <taxon>rosids</taxon>
        <taxon>fabids</taxon>
        <taxon>Malpighiales</taxon>
        <taxon>Euphorbiaceae</taxon>
        <taxon>Crotonoideae</taxon>
        <taxon>Micrandreae</taxon>
        <taxon>Hevea</taxon>
    </lineage>
</organism>
<gene>
    <name evidence="2" type="ORF">GH714_009762</name>
</gene>
<comment type="caution">
    <text evidence="2">The sequence shown here is derived from an EMBL/GenBank/DDBJ whole genome shotgun (WGS) entry which is preliminary data.</text>
</comment>
<reference evidence="2 3" key="1">
    <citation type="journal article" date="2020" name="Mol. Plant">
        <title>The Chromosome-Based Rubber Tree Genome Provides New Insights into Spurge Genome Evolution and Rubber Biosynthesis.</title>
        <authorList>
            <person name="Liu J."/>
            <person name="Shi C."/>
            <person name="Shi C.C."/>
            <person name="Li W."/>
            <person name="Zhang Q.J."/>
            <person name="Zhang Y."/>
            <person name="Li K."/>
            <person name="Lu H.F."/>
            <person name="Shi C."/>
            <person name="Zhu S.T."/>
            <person name="Xiao Z.Y."/>
            <person name="Nan H."/>
            <person name="Yue Y."/>
            <person name="Zhu X.G."/>
            <person name="Wu Y."/>
            <person name="Hong X.N."/>
            <person name="Fan G.Y."/>
            <person name="Tong Y."/>
            <person name="Zhang D."/>
            <person name="Mao C.L."/>
            <person name="Liu Y.L."/>
            <person name="Hao S.J."/>
            <person name="Liu W.Q."/>
            <person name="Lv M.Q."/>
            <person name="Zhang H.B."/>
            <person name="Liu Y."/>
            <person name="Hu-Tang G.R."/>
            <person name="Wang J.P."/>
            <person name="Wang J.H."/>
            <person name="Sun Y.H."/>
            <person name="Ni S.B."/>
            <person name="Chen W.B."/>
            <person name="Zhang X.C."/>
            <person name="Jiao Y.N."/>
            <person name="Eichler E.E."/>
            <person name="Li G.H."/>
            <person name="Liu X."/>
            <person name="Gao L.Z."/>
        </authorList>
    </citation>
    <scope>NUCLEOTIDE SEQUENCE [LARGE SCALE GENOMIC DNA]</scope>
    <source>
        <strain evidence="3">cv. GT1</strain>
        <tissue evidence="2">Leaf</tissue>
    </source>
</reference>
<accession>A0A6A6KZ80</accession>
<name>A0A6A6KZ80_HEVBR</name>
<dbReference type="Proteomes" id="UP000467840">
    <property type="component" value="Chromosome 7"/>
</dbReference>
<proteinExistence type="predicted"/>